<dbReference type="Pfam" id="PF11704">
    <property type="entry name" value="Folliculin"/>
    <property type="match status" value="1"/>
</dbReference>
<reference evidence="3" key="1">
    <citation type="journal article" date="2021" name="Nat. Commun.">
        <title>Genetic determinants of endophytism in the Arabidopsis root mycobiome.</title>
        <authorList>
            <person name="Mesny F."/>
            <person name="Miyauchi S."/>
            <person name="Thiergart T."/>
            <person name="Pickel B."/>
            <person name="Atanasova L."/>
            <person name="Karlsson M."/>
            <person name="Huettel B."/>
            <person name="Barry K.W."/>
            <person name="Haridas S."/>
            <person name="Chen C."/>
            <person name="Bauer D."/>
            <person name="Andreopoulos W."/>
            <person name="Pangilinan J."/>
            <person name="LaButti K."/>
            <person name="Riley R."/>
            <person name="Lipzen A."/>
            <person name="Clum A."/>
            <person name="Drula E."/>
            <person name="Henrissat B."/>
            <person name="Kohler A."/>
            <person name="Grigoriev I.V."/>
            <person name="Martin F.M."/>
            <person name="Hacquard S."/>
        </authorList>
    </citation>
    <scope>NUCLEOTIDE SEQUENCE</scope>
    <source>
        <strain evidence="3">MPI-SDFR-AT-0117</strain>
    </source>
</reference>
<feature type="compositionally biased region" description="Low complexity" evidence="1">
    <location>
        <begin position="81"/>
        <end position="92"/>
    </location>
</feature>
<dbReference type="GO" id="GO:0005096">
    <property type="term" value="F:GTPase activator activity"/>
    <property type="evidence" value="ECO:0007669"/>
    <property type="project" value="InterPro"/>
</dbReference>
<feature type="domain" description="UDENN FLCN/SMCR8-type" evidence="2">
    <location>
        <begin position="258"/>
        <end position="524"/>
    </location>
</feature>
<dbReference type="PANTHER" id="PTHR31441">
    <property type="entry name" value="FOLLICULIN FAMILY MEMBER"/>
    <property type="match status" value="1"/>
</dbReference>
<proteinExistence type="predicted"/>
<dbReference type="PANTHER" id="PTHR31441:SF2">
    <property type="entry name" value="FOLLICULIN"/>
    <property type="match status" value="1"/>
</dbReference>
<name>A0A9P9A8B2_9PEZI</name>
<accession>A0A9P9A8B2</accession>
<organism evidence="3 4">
    <name type="scientific">Plectosphaerella plurivora</name>
    <dbReference type="NCBI Taxonomy" id="936078"/>
    <lineage>
        <taxon>Eukaryota</taxon>
        <taxon>Fungi</taxon>
        <taxon>Dikarya</taxon>
        <taxon>Ascomycota</taxon>
        <taxon>Pezizomycotina</taxon>
        <taxon>Sordariomycetes</taxon>
        <taxon>Hypocreomycetidae</taxon>
        <taxon>Glomerellales</taxon>
        <taxon>Plectosphaerellaceae</taxon>
        <taxon>Plectosphaerella</taxon>
    </lineage>
</organism>
<dbReference type="PROSITE" id="PS51834">
    <property type="entry name" value="DENN_FLCN_SMCR8"/>
    <property type="match status" value="1"/>
</dbReference>
<dbReference type="EMBL" id="JAGSXJ010000012">
    <property type="protein sequence ID" value="KAH6686826.1"/>
    <property type="molecule type" value="Genomic_DNA"/>
</dbReference>
<feature type="region of interest" description="Disordered" evidence="1">
    <location>
        <begin position="116"/>
        <end position="269"/>
    </location>
</feature>
<dbReference type="InterPro" id="IPR037521">
    <property type="entry name" value="FLCN/SMCR8_DENN"/>
</dbReference>
<feature type="region of interest" description="Disordered" evidence="1">
    <location>
        <begin position="71"/>
        <end position="92"/>
    </location>
</feature>
<comment type="caution">
    <text evidence="3">The sequence shown here is derived from an EMBL/GenBank/DDBJ whole genome shotgun (WGS) entry which is preliminary data.</text>
</comment>
<feature type="compositionally biased region" description="Basic and acidic residues" evidence="1">
    <location>
        <begin position="158"/>
        <end position="173"/>
    </location>
</feature>
<keyword evidence="3" id="KW-0946">Virion</keyword>
<dbReference type="GO" id="GO:1904263">
    <property type="term" value="P:positive regulation of TORC1 signaling"/>
    <property type="evidence" value="ECO:0007669"/>
    <property type="project" value="TreeGrafter"/>
</dbReference>
<gene>
    <name evidence="3" type="ORF">F5X68DRAFT_261826</name>
</gene>
<dbReference type="OrthoDB" id="5599713at2759"/>
<dbReference type="AlphaFoldDB" id="A0A9P9A8B2"/>
<dbReference type="GO" id="GO:0005829">
    <property type="term" value="C:cytosol"/>
    <property type="evidence" value="ECO:0007669"/>
    <property type="project" value="TreeGrafter"/>
</dbReference>
<keyword evidence="4" id="KW-1185">Reference proteome</keyword>
<dbReference type="InterPro" id="IPR037520">
    <property type="entry name" value="Folliculin/SMCR8_longin"/>
</dbReference>
<dbReference type="Proteomes" id="UP000770015">
    <property type="component" value="Unassembled WGS sequence"/>
</dbReference>
<evidence type="ECO:0000313" key="3">
    <source>
        <dbReference type="EMBL" id="KAH6686826.1"/>
    </source>
</evidence>
<evidence type="ECO:0000313" key="4">
    <source>
        <dbReference type="Proteomes" id="UP000770015"/>
    </source>
</evidence>
<sequence length="524" mass="56098">MRVLSSFEKSSTSSLVLGHEAMRQQQHPHEPEQASLTAGIQLCLAHYCDLHGPTPLMVTEGLPVPCSTCFEESDQDRPLKSAPTSAPNPSAHAAAAAVGNALRKLSINAYHASNPAFLDPSQQGRGTGRPSADVGVSPTSAIETPPGSPHRAPAQVQQRRDSSFRRTYDDNVTKRAGPCENCAMTLPQKQLAQRDSDPNFERNPTLRSRVPWAKVYTPSDRSTSPPPSQTSSASDTDGEGRPTRHHMRRTTGSTTTRSSMSSTTRSLPSHTHYMHYTSTHEPLVANSFSIVRASCLRALSFETLPRMSQSSSGSGGVYPTAQAPQITSHPSSQPFVTTHSAGAAATGGPIFFGDPRTGYTNAYIFRIPDVHARGHKRVYAFLALSTHPERLVMKTFGLIAAAFRELATWIQKMAEEEAEKAATASPVIGNGGYYGAGGAAYPPNASQSHLERERREGYGGVDRGSGSSFLTGGSGFTRRAGGGGGGVTLKSRGLAELVGMPDFFIRLHEKFVQLLLELGVKLSS</sequence>
<feature type="compositionally biased region" description="Low complexity" evidence="1">
    <location>
        <begin position="217"/>
        <end position="235"/>
    </location>
</feature>
<evidence type="ECO:0000256" key="1">
    <source>
        <dbReference type="SAM" id="MobiDB-lite"/>
    </source>
</evidence>
<feature type="compositionally biased region" description="Low complexity" evidence="1">
    <location>
        <begin position="250"/>
        <end position="269"/>
    </location>
</feature>
<dbReference type="InterPro" id="IPR021713">
    <property type="entry name" value="Folliculin"/>
</dbReference>
<evidence type="ECO:0000259" key="2">
    <source>
        <dbReference type="PROSITE" id="PS51834"/>
    </source>
</evidence>
<keyword evidence="3" id="KW-0167">Capsid protein</keyword>
<protein>
    <submittedName>
        <fullName evidence="3">Vesicle coat protein</fullName>
    </submittedName>
</protein>